<evidence type="ECO:0000256" key="7">
    <source>
        <dbReference type="HAMAP-Rule" id="MF_01235"/>
    </source>
</evidence>
<dbReference type="GO" id="GO:0047465">
    <property type="term" value="F:N-acylglucosamine-6-phosphate 2-epimerase activity"/>
    <property type="evidence" value="ECO:0007669"/>
    <property type="project" value="UniProtKB-EC"/>
</dbReference>
<dbReference type="KEGG" id="bliq:INP51_12015"/>
<dbReference type="FunFam" id="3.20.20.70:FF:000035">
    <property type="entry name" value="Putative N-acetylmannosamine-6-phosphate 2-epimerase"/>
    <property type="match status" value="1"/>
</dbReference>
<dbReference type="PANTHER" id="PTHR36204:SF1">
    <property type="entry name" value="N-ACETYLMANNOSAMINE-6-PHOSPHATE 2-EPIMERASE-RELATED"/>
    <property type="match status" value="1"/>
</dbReference>
<accession>A0A7M2RFH3</accession>
<dbReference type="Proteomes" id="UP000593601">
    <property type="component" value="Chromosome"/>
</dbReference>
<evidence type="ECO:0000313" key="9">
    <source>
        <dbReference type="Proteomes" id="UP000593601"/>
    </source>
</evidence>
<dbReference type="AlphaFoldDB" id="A0A7M2RFH3"/>
<dbReference type="InterPro" id="IPR013785">
    <property type="entry name" value="Aldolase_TIM"/>
</dbReference>
<dbReference type="Gene3D" id="3.20.20.70">
    <property type="entry name" value="Aldolase class I"/>
    <property type="match status" value="1"/>
</dbReference>
<organism evidence="8 9">
    <name type="scientific">Blautia liquoris</name>
    <dbReference type="NCBI Taxonomy" id="2779518"/>
    <lineage>
        <taxon>Bacteria</taxon>
        <taxon>Bacillati</taxon>
        <taxon>Bacillota</taxon>
        <taxon>Clostridia</taxon>
        <taxon>Lachnospirales</taxon>
        <taxon>Lachnospiraceae</taxon>
        <taxon>Blautia</taxon>
    </lineage>
</organism>
<comment type="similarity">
    <text evidence="4 7">Belongs to the NanE family.</text>
</comment>
<dbReference type="GO" id="GO:0019262">
    <property type="term" value="P:N-acetylneuraminate catabolic process"/>
    <property type="evidence" value="ECO:0007669"/>
    <property type="project" value="UniProtKB-UniRule"/>
</dbReference>
<evidence type="ECO:0000256" key="1">
    <source>
        <dbReference type="ARBA" id="ARBA00000056"/>
    </source>
</evidence>
<evidence type="ECO:0000313" key="8">
    <source>
        <dbReference type="EMBL" id="QOV18724.1"/>
    </source>
</evidence>
<dbReference type="NCBIfam" id="NF002231">
    <property type="entry name" value="PRK01130.1"/>
    <property type="match status" value="1"/>
</dbReference>
<dbReference type="GO" id="GO:0005975">
    <property type="term" value="P:carbohydrate metabolic process"/>
    <property type="evidence" value="ECO:0007669"/>
    <property type="project" value="UniProtKB-UniRule"/>
</dbReference>
<dbReference type="GO" id="GO:0005829">
    <property type="term" value="C:cytosol"/>
    <property type="evidence" value="ECO:0007669"/>
    <property type="project" value="TreeGrafter"/>
</dbReference>
<evidence type="ECO:0000256" key="4">
    <source>
        <dbReference type="ARBA" id="ARBA00007439"/>
    </source>
</evidence>
<reference evidence="8 9" key="1">
    <citation type="submission" date="2020-10" db="EMBL/GenBank/DDBJ databases">
        <title>Blautia liquoris sp.nov., isolated from the mud in a fermentation cellar used for the production of Chinese strong-flavoured liquor.</title>
        <authorList>
            <person name="Lu L."/>
        </authorList>
    </citation>
    <scope>NUCLEOTIDE SEQUENCE [LARGE SCALE GENOMIC DNA]</scope>
    <source>
        <strain evidence="8 9">LZLJ-3</strain>
    </source>
</reference>
<dbReference type="RefSeq" id="WP_193735086.1">
    <property type="nucleotide sequence ID" value="NZ_CP063304.1"/>
</dbReference>
<name>A0A7M2RFH3_9FIRM</name>
<gene>
    <name evidence="7" type="primary">nanE</name>
    <name evidence="8" type="ORF">INP51_12015</name>
</gene>
<dbReference type="GO" id="GO:0006053">
    <property type="term" value="P:N-acetylmannosamine catabolic process"/>
    <property type="evidence" value="ECO:0007669"/>
    <property type="project" value="TreeGrafter"/>
</dbReference>
<comment type="catalytic activity">
    <reaction evidence="1 7">
        <text>an N-acyl-D-glucosamine 6-phosphate = an N-acyl-D-mannosamine 6-phosphate</text>
        <dbReference type="Rhea" id="RHEA:23932"/>
        <dbReference type="ChEBI" id="CHEBI:57599"/>
        <dbReference type="ChEBI" id="CHEBI:57666"/>
        <dbReference type="EC" id="5.1.3.9"/>
    </reaction>
</comment>
<dbReference type="InterPro" id="IPR007260">
    <property type="entry name" value="NanE"/>
</dbReference>
<evidence type="ECO:0000256" key="6">
    <source>
        <dbReference type="ARBA" id="ARBA00023277"/>
    </source>
</evidence>
<keyword evidence="9" id="KW-1185">Reference proteome</keyword>
<dbReference type="CDD" id="cd04729">
    <property type="entry name" value="NanE"/>
    <property type="match status" value="1"/>
</dbReference>
<sequence>MKYSKKEILRRIKGKLIVSCQALPLEPLYVEEKSVMYLMARAAKEAGSPCIRTSSVRDVAAIKEETNLPVIGIIKTRYEGYDSYITPTMKEIDELAAADTDIIALDCTLRNRGDGTTINEFIKSIKDKYHDMILMADISTYEEGINAWKCGVDFVGTTLSGYTDYSPQKEEPDFELVQKLAAAIDIPLIAEGKIHTPEQAVQMLKCGAYAVVVGGAITRPLEIASRFIKAIEEKSDE</sequence>
<dbReference type="PANTHER" id="PTHR36204">
    <property type="entry name" value="N-ACETYLMANNOSAMINE-6-PHOSPHATE 2-EPIMERASE-RELATED"/>
    <property type="match status" value="1"/>
</dbReference>
<evidence type="ECO:0000256" key="5">
    <source>
        <dbReference type="ARBA" id="ARBA00023235"/>
    </source>
</evidence>
<dbReference type="SUPFAM" id="SSF51366">
    <property type="entry name" value="Ribulose-phoshate binding barrel"/>
    <property type="match status" value="1"/>
</dbReference>
<comment type="pathway">
    <text evidence="3 7">Amino-sugar metabolism; N-acetylneuraminate degradation; D-fructose 6-phosphate from N-acetylneuraminate: step 3/5.</text>
</comment>
<comment type="function">
    <text evidence="2 7">Converts N-acetylmannosamine-6-phosphate (ManNAc-6-P) to N-acetylglucosamine-6-phosphate (GlcNAc-6-P).</text>
</comment>
<keyword evidence="5 7" id="KW-0413">Isomerase</keyword>
<keyword evidence="6 7" id="KW-0119">Carbohydrate metabolism</keyword>
<dbReference type="InterPro" id="IPR011060">
    <property type="entry name" value="RibuloseP-bd_barrel"/>
</dbReference>
<dbReference type="EMBL" id="CP063304">
    <property type="protein sequence ID" value="QOV18724.1"/>
    <property type="molecule type" value="Genomic_DNA"/>
</dbReference>
<protein>
    <recommendedName>
        <fullName evidence="7">Putative N-acetylmannosamine-6-phosphate 2-epimerase</fullName>
        <ecNumber evidence="7">5.1.3.9</ecNumber>
    </recommendedName>
    <alternativeName>
        <fullName evidence="7">ManNAc-6-P epimerase</fullName>
    </alternativeName>
</protein>
<dbReference type="HAMAP" id="MF_01235">
    <property type="entry name" value="ManNAc6P_epimer"/>
    <property type="match status" value="1"/>
</dbReference>
<proteinExistence type="inferred from homology"/>
<evidence type="ECO:0000256" key="2">
    <source>
        <dbReference type="ARBA" id="ARBA00002147"/>
    </source>
</evidence>
<dbReference type="EC" id="5.1.3.9" evidence="7"/>
<dbReference type="Pfam" id="PF04131">
    <property type="entry name" value="NanE"/>
    <property type="match status" value="1"/>
</dbReference>
<dbReference type="UniPathway" id="UPA00629">
    <property type="reaction ID" value="UER00682"/>
</dbReference>
<evidence type="ECO:0000256" key="3">
    <source>
        <dbReference type="ARBA" id="ARBA00005081"/>
    </source>
</evidence>